<dbReference type="InterPro" id="IPR007185">
    <property type="entry name" value="DNA_pol_a/d/e_bsu"/>
</dbReference>
<dbReference type="GO" id="GO:0003677">
    <property type="term" value="F:DNA binding"/>
    <property type="evidence" value="ECO:0007669"/>
    <property type="project" value="InterPro"/>
</dbReference>
<feature type="region of interest" description="Disordered" evidence="7">
    <location>
        <begin position="90"/>
        <end position="171"/>
    </location>
</feature>
<keyword evidence="4 6" id="KW-0235">DNA replication</keyword>
<evidence type="ECO:0000256" key="7">
    <source>
        <dbReference type="SAM" id="MobiDB-lite"/>
    </source>
</evidence>
<dbReference type="Pfam" id="PF04042">
    <property type="entry name" value="DNA_pol_E_B"/>
    <property type="match status" value="1"/>
</dbReference>
<dbReference type="Pfam" id="PF22062">
    <property type="entry name" value="OB_DPOA2"/>
    <property type="match status" value="1"/>
</dbReference>
<feature type="domain" description="DNA polymerase alpha/delta/epsilon subunit B" evidence="8">
    <location>
        <begin position="342"/>
        <end position="574"/>
    </location>
</feature>
<organism evidence="10 11">
    <name type="scientific">Diutina rugosa</name>
    <name type="common">Yeast</name>
    <name type="synonym">Candida rugosa</name>
    <dbReference type="NCBI Taxonomy" id="5481"/>
    <lineage>
        <taxon>Eukaryota</taxon>
        <taxon>Fungi</taxon>
        <taxon>Dikarya</taxon>
        <taxon>Ascomycota</taxon>
        <taxon>Saccharomycotina</taxon>
        <taxon>Pichiomycetes</taxon>
        <taxon>Debaryomycetaceae</taxon>
        <taxon>Diutina</taxon>
    </lineage>
</organism>
<dbReference type="OrthoDB" id="336885at2759"/>
<dbReference type="PANTHER" id="PTHR23061:SF12">
    <property type="entry name" value="DNA POLYMERASE ALPHA SUBUNIT B"/>
    <property type="match status" value="1"/>
</dbReference>
<dbReference type="RefSeq" id="XP_034009509.1">
    <property type="nucleotide sequence ID" value="XM_034158668.1"/>
</dbReference>
<evidence type="ECO:0000256" key="1">
    <source>
        <dbReference type="ARBA" id="ARBA00004123"/>
    </source>
</evidence>
<reference evidence="10 11" key="1">
    <citation type="submission" date="2019-07" db="EMBL/GenBank/DDBJ databases">
        <title>Genome assembly of two rare yeast pathogens: Diutina rugosa and Trichomonascus ciferrii.</title>
        <authorList>
            <person name="Mixao V."/>
            <person name="Saus E."/>
            <person name="Hansen A."/>
            <person name="Lass-Flor C."/>
            <person name="Gabaldon T."/>
        </authorList>
    </citation>
    <scope>NUCLEOTIDE SEQUENCE [LARGE SCALE GENOMIC DNA]</scope>
    <source>
        <strain evidence="10 11">CBS 613</strain>
    </source>
</reference>
<dbReference type="PIRSF" id="PIRSF018300">
    <property type="entry name" value="DNA_pol_alph_2"/>
    <property type="match status" value="1"/>
</dbReference>
<evidence type="ECO:0000256" key="4">
    <source>
        <dbReference type="ARBA" id="ARBA00022705"/>
    </source>
</evidence>
<dbReference type="EMBL" id="SWFT01000163">
    <property type="protein sequence ID" value="KAA8896649.1"/>
    <property type="molecule type" value="Genomic_DNA"/>
</dbReference>
<dbReference type="OMA" id="PFLDIEH"/>
<comment type="caution">
    <text evidence="10">The sequence shown here is derived from an EMBL/GenBank/DDBJ whole genome shotgun (WGS) entry which is preliminary data.</text>
</comment>
<feature type="compositionally biased region" description="Basic and acidic residues" evidence="7">
    <location>
        <begin position="161"/>
        <end position="171"/>
    </location>
</feature>
<dbReference type="PANTHER" id="PTHR23061">
    <property type="entry name" value="DNA POLYMERASE 2 ALPHA 70 KDA SUBUNIT"/>
    <property type="match status" value="1"/>
</dbReference>
<dbReference type="AlphaFoldDB" id="A0A642UGI6"/>
<dbReference type="GO" id="GO:0006270">
    <property type="term" value="P:DNA replication initiation"/>
    <property type="evidence" value="ECO:0007669"/>
    <property type="project" value="TreeGrafter"/>
</dbReference>
<evidence type="ECO:0000256" key="2">
    <source>
        <dbReference type="ARBA" id="ARBA00007299"/>
    </source>
</evidence>
<evidence type="ECO:0000259" key="9">
    <source>
        <dbReference type="Pfam" id="PF22062"/>
    </source>
</evidence>
<dbReference type="Gene3D" id="3.60.21.60">
    <property type="match status" value="2"/>
</dbReference>
<comment type="function">
    <text evidence="6">Accessory subunit of the DNA polymerase alpha complex (also known as the alpha DNA polymerase-primase complex) which plays an essential role in the initiation of DNA synthesis.</text>
</comment>
<dbReference type="InterPro" id="IPR016722">
    <property type="entry name" value="DNA_pol_alpha_bsu"/>
</dbReference>
<dbReference type="GeneID" id="54784312"/>
<feature type="compositionally biased region" description="Polar residues" evidence="7">
    <location>
        <begin position="137"/>
        <end position="153"/>
    </location>
</feature>
<accession>A0A642UGI6</accession>
<dbReference type="GO" id="GO:0005658">
    <property type="term" value="C:alpha DNA polymerase:primase complex"/>
    <property type="evidence" value="ECO:0007669"/>
    <property type="project" value="TreeGrafter"/>
</dbReference>
<keyword evidence="11" id="KW-1185">Reference proteome</keyword>
<protein>
    <recommendedName>
        <fullName evidence="3 6">DNA polymerase alpha subunit B</fullName>
    </recommendedName>
</protein>
<proteinExistence type="inferred from homology"/>
<evidence type="ECO:0000259" key="8">
    <source>
        <dbReference type="Pfam" id="PF04042"/>
    </source>
</evidence>
<sequence>MASAELRDQIASSFGSVSDELAERIVKLSDLYHKSIDDLYVSWESFAVTKLDAGEFNETNVDKFQQYLQESTVQKFSTPHRHNKKRVLKTVASSSPAPGEVTPLKRAKLTPYKTPKANFGSSPNYETADSSYAEPYSSPTRKSQTPNSNTIIETLNPDVDSIDHGSEDRTQRNHKIVANYEPQKYKYRTMAMKVLEAADYLDDQIEMFANEYIRVNGVTTENENRSTEFGNPCIASQTDILCCGRIVPDSTAYDSKAALNDVSLCLETSRTQGIGQRIPLDISNLSSYSFFAGQIVVLKGRNPTGRRFVVSEELELPSLGTLYSTAEELNSYNEQVKDGLKVVMASGPFSPIQHLDFTKFSEFIHHVNTEIRPDVVVLTGPFIDVANYAVRDGKVEHDDGQNFADDDQLFIQKFVPLIKQFDQVIDVILVPSIKDVVMRHVAYPQDSFDKKKYGLPKNVKVMPNPANISLNEMSMGISNLDVFKDLVDVSKGSTSNRLERITRHIIQQRRYYPVFPGSVDQPRPNDPIDGLLEGGAHGQLLAQTNVGGSCLELSYMGLAELGTNVPDVLLLPSQVTPIAKIIDGIVTINPGQFIRPHRDSSKQSGSYVVMSVQPPRIGDNVQLVEGMEDAYRRCLPQRCRVDILRS</sequence>
<evidence type="ECO:0000256" key="3">
    <source>
        <dbReference type="ARBA" id="ARBA00018596"/>
    </source>
</evidence>
<evidence type="ECO:0000256" key="6">
    <source>
        <dbReference type="PIRNR" id="PIRNR018300"/>
    </source>
</evidence>
<dbReference type="Proteomes" id="UP000449547">
    <property type="component" value="Unassembled WGS sequence"/>
</dbReference>
<comment type="subcellular location">
    <subcellularLocation>
        <location evidence="1 6">Nucleus</location>
    </subcellularLocation>
</comment>
<evidence type="ECO:0000256" key="5">
    <source>
        <dbReference type="ARBA" id="ARBA00023242"/>
    </source>
</evidence>
<evidence type="ECO:0000313" key="11">
    <source>
        <dbReference type="Proteomes" id="UP000449547"/>
    </source>
</evidence>
<dbReference type="VEuPathDB" id="FungiDB:DIURU_005661"/>
<evidence type="ECO:0000313" key="10">
    <source>
        <dbReference type="EMBL" id="KAA8896649.1"/>
    </source>
</evidence>
<name>A0A642UGI6_DIURU</name>
<comment type="similarity">
    <text evidence="2 6">Belongs to the DNA polymerase alpha subunit B family.</text>
</comment>
<dbReference type="InterPro" id="IPR054300">
    <property type="entry name" value="OB_DPOA2"/>
</dbReference>
<keyword evidence="5 6" id="KW-0539">Nucleus</keyword>
<feature type="compositionally biased region" description="Polar residues" evidence="7">
    <location>
        <begin position="119"/>
        <end position="130"/>
    </location>
</feature>
<feature type="domain" description="DNA polymerase alpha subunit B OB" evidence="9">
    <location>
        <begin position="200"/>
        <end position="316"/>
    </location>
</feature>
<gene>
    <name evidence="10" type="ORF">DIURU_005661</name>
</gene>